<gene>
    <name evidence="1" type="ORF">TWF481_000390</name>
</gene>
<keyword evidence="2" id="KW-1185">Reference proteome</keyword>
<dbReference type="Proteomes" id="UP001370758">
    <property type="component" value="Unassembled WGS sequence"/>
</dbReference>
<protein>
    <submittedName>
        <fullName evidence="1">Uncharacterized protein</fullName>
    </submittedName>
</protein>
<reference evidence="1 2" key="1">
    <citation type="submission" date="2023-08" db="EMBL/GenBank/DDBJ databases">
        <authorList>
            <person name="Palmer J.M."/>
        </authorList>
    </citation>
    <scope>NUCLEOTIDE SEQUENCE [LARGE SCALE GENOMIC DNA]</scope>
    <source>
        <strain evidence="1 2">TWF481</strain>
    </source>
</reference>
<proteinExistence type="predicted"/>
<comment type="caution">
    <text evidence="1">The sequence shown here is derived from an EMBL/GenBank/DDBJ whole genome shotgun (WGS) entry which is preliminary data.</text>
</comment>
<dbReference type="AlphaFoldDB" id="A0AAV9WND1"/>
<accession>A0AAV9WND1</accession>
<name>A0AAV9WND1_9PEZI</name>
<evidence type="ECO:0000313" key="1">
    <source>
        <dbReference type="EMBL" id="KAK6511474.1"/>
    </source>
</evidence>
<sequence>MLIAAQLSGEYSSLRTSKVLRPHQAHKGGASEVFGGVPVYETRRGPFSFHSTYILDSLPYGHSAFRKGFPVKFIQAEIYGILVFKKLRFCPFKALW</sequence>
<dbReference type="EMBL" id="JAVHJL010000001">
    <property type="protein sequence ID" value="KAK6511474.1"/>
    <property type="molecule type" value="Genomic_DNA"/>
</dbReference>
<evidence type="ECO:0000313" key="2">
    <source>
        <dbReference type="Proteomes" id="UP001370758"/>
    </source>
</evidence>
<organism evidence="1 2">
    <name type="scientific">Arthrobotrys musiformis</name>
    <dbReference type="NCBI Taxonomy" id="47236"/>
    <lineage>
        <taxon>Eukaryota</taxon>
        <taxon>Fungi</taxon>
        <taxon>Dikarya</taxon>
        <taxon>Ascomycota</taxon>
        <taxon>Pezizomycotina</taxon>
        <taxon>Orbiliomycetes</taxon>
        <taxon>Orbiliales</taxon>
        <taxon>Orbiliaceae</taxon>
        <taxon>Arthrobotrys</taxon>
    </lineage>
</organism>